<dbReference type="PRINTS" id="PR00385">
    <property type="entry name" value="P450"/>
</dbReference>
<dbReference type="PANTHER" id="PTHR24305">
    <property type="entry name" value="CYTOCHROME P450"/>
    <property type="match status" value="1"/>
</dbReference>
<sequence length="528" mass="59979">MIYPIVVPFLQLFPKRMMEPWLSTSQVWRLWKIGHQPFASVGSDSFMLSSPNGNMLWTCDIDITRQLWLQTTKSTDIPGDMIKFYDIYGPNLGSSEGDEWKMHRRMVTSGFTQETNHAGWREAIDQTTMMLNRIMEEGGIVPVLKDWTNRLALHVLNGVMFAERLIWQDVTGTSEPVPHGHTISYQSAAFTVVERLATLFMVPKGLLRWLPGKFFAEAREGYDEWTNYMLEKRSEVLKNIDQVAKKKYKTLLESIVIAGTPGPTQPDARPLPEASILGNIFFTQMAGHETTGNSTAFLIFLLALYPEAQLKIQKELDDVLGDRPKDEWSVEKDYSALLNGYMGAVQKEGLRLFGVVQFVPRRVNAPLTVMDSNGNKRIVPKDTFVYLSMSANFRNPKYWKRRDINSSLREEIHDSPAVDFDPERWRNGSVPEYIGEVPLFTPFGQGARQCPGKGFAQIELTAILATLFKKYSVELVVDDKVLESCKGNAAEAWEKTRNAAMRTLVDGVTCNIAISMTKELPLRIFERL</sequence>
<dbReference type="OrthoDB" id="1470350at2759"/>
<keyword evidence="6" id="KW-0503">Monooxygenase</keyword>
<comment type="cofactor">
    <cofactor evidence="1 5">
        <name>heme</name>
        <dbReference type="ChEBI" id="CHEBI:30413"/>
    </cofactor>
</comment>
<dbReference type="PRINTS" id="PR00463">
    <property type="entry name" value="EP450I"/>
</dbReference>
<dbReference type="GO" id="GO:0020037">
    <property type="term" value="F:heme binding"/>
    <property type="evidence" value="ECO:0007669"/>
    <property type="project" value="InterPro"/>
</dbReference>
<keyword evidence="5 6" id="KW-0349">Heme</keyword>
<evidence type="ECO:0000256" key="2">
    <source>
        <dbReference type="ARBA" id="ARBA00010617"/>
    </source>
</evidence>
<dbReference type="AlphaFoldDB" id="A0A9P4QTD9"/>
<dbReference type="InterPro" id="IPR001128">
    <property type="entry name" value="Cyt_P450"/>
</dbReference>
<keyword evidence="4 5" id="KW-0408">Iron</keyword>
<proteinExistence type="inferred from homology"/>
<comment type="caution">
    <text evidence="7">The sequence shown here is derived from an EMBL/GenBank/DDBJ whole genome shotgun (WGS) entry which is preliminary data.</text>
</comment>
<dbReference type="SUPFAM" id="SSF48264">
    <property type="entry name" value="Cytochrome P450"/>
    <property type="match status" value="1"/>
</dbReference>
<comment type="similarity">
    <text evidence="2 6">Belongs to the cytochrome P450 family.</text>
</comment>
<evidence type="ECO:0000313" key="8">
    <source>
        <dbReference type="Proteomes" id="UP000799444"/>
    </source>
</evidence>
<evidence type="ECO:0000313" key="7">
    <source>
        <dbReference type="EMBL" id="KAF2730596.1"/>
    </source>
</evidence>
<evidence type="ECO:0000256" key="3">
    <source>
        <dbReference type="ARBA" id="ARBA00022723"/>
    </source>
</evidence>
<dbReference type="Gene3D" id="1.10.630.10">
    <property type="entry name" value="Cytochrome P450"/>
    <property type="match status" value="1"/>
</dbReference>
<evidence type="ECO:0000256" key="1">
    <source>
        <dbReference type="ARBA" id="ARBA00001971"/>
    </source>
</evidence>
<evidence type="ECO:0000256" key="5">
    <source>
        <dbReference type="PIRSR" id="PIRSR602401-1"/>
    </source>
</evidence>
<dbReference type="GO" id="GO:0005506">
    <property type="term" value="F:iron ion binding"/>
    <property type="evidence" value="ECO:0007669"/>
    <property type="project" value="InterPro"/>
</dbReference>
<dbReference type="InterPro" id="IPR050121">
    <property type="entry name" value="Cytochrome_P450_monoxygenase"/>
</dbReference>
<protein>
    <submittedName>
        <fullName evidence="7">Cytochrome P450</fullName>
    </submittedName>
</protein>
<dbReference type="PROSITE" id="PS00086">
    <property type="entry name" value="CYTOCHROME_P450"/>
    <property type="match status" value="1"/>
</dbReference>
<reference evidence="7" key="1">
    <citation type="journal article" date="2020" name="Stud. Mycol.">
        <title>101 Dothideomycetes genomes: a test case for predicting lifestyles and emergence of pathogens.</title>
        <authorList>
            <person name="Haridas S."/>
            <person name="Albert R."/>
            <person name="Binder M."/>
            <person name="Bloem J."/>
            <person name="Labutti K."/>
            <person name="Salamov A."/>
            <person name="Andreopoulos B."/>
            <person name="Baker S."/>
            <person name="Barry K."/>
            <person name="Bills G."/>
            <person name="Bluhm B."/>
            <person name="Cannon C."/>
            <person name="Castanera R."/>
            <person name="Culley D."/>
            <person name="Daum C."/>
            <person name="Ezra D."/>
            <person name="Gonzalez J."/>
            <person name="Henrissat B."/>
            <person name="Kuo A."/>
            <person name="Liang C."/>
            <person name="Lipzen A."/>
            <person name="Lutzoni F."/>
            <person name="Magnuson J."/>
            <person name="Mondo S."/>
            <person name="Nolan M."/>
            <person name="Ohm R."/>
            <person name="Pangilinan J."/>
            <person name="Park H.-J."/>
            <person name="Ramirez L."/>
            <person name="Alfaro M."/>
            <person name="Sun H."/>
            <person name="Tritt A."/>
            <person name="Yoshinaga Y."/>
            <person name="Zwiers L.-H."/>
            <person name="Turgeon B."/>
            <person name="Goodwin S."/>
            <person name="Spatafora J."/>
            <person name="Crous P."/>
            <person name="Grigoriev I."/>
        </authorList>
    </citation>
    <scope>NUCLEOTIDE SEQUENCE</scope>
    <source>
        <strain evidence="7">CBS 125425</strain>
    </source>
</reference>
<dbReference type="Pfam" id="PF00067">
    <property type="entry name" value="p450"/>
    <property type="match status" value="1"/>
</dbReference>
<evidence type="ECO:0000256" key="6">
    <source>
        <dbReference type="RuleBase" id="RU000461"/>
    </source>
</evidence>
<organism evidence="7 8">
    <name type="scientific">Polyplosphaeria fusca</name>
    <dbReference type="NCBI Taxonomy" id="682080"/>
    <lineage>
        <taxon>Eukaryota</taxon>
        <taxon>Fungi</taxon>
        <taxon>Dikarya</taxon>
        <taxon>Ascomycota</taxon>
        <taxon>Pezizomycotina</taxon>
        <taxon>Dothideomycetes</taxon>
        <taxon>Pleosporomycetidae</taxon>
        <taxon>Pleosporales</taxon>
        <taxon>Tetraplosphaeriaceae</taxon>
        <taxon>Polyplosphaeria</taxon>
    </lineage>
</organism>
<keyword evidence="6" id="KW-0560">Oxidoreductase</keyword>
<gene>
    <name evidence="7" type="ORF">EJ04DRAFT_38663</name>
</gene>
<dbReference type="GO" id="GO:0016705">
    <property type="term" value="F:oxidoreductase activity, acting on paired donors, with incorporation or reduction of molecular oxygen"/>
    <property type="evidence" value="ECO:0007669"/>
    <property type="project" value="InterPro"/>
</dbReference>
<dbReference type="EMBL" id="ML996214">
    <property type="protein sequence ID" value="KAF2730596.1"/>
    <property type="molecule type" value="Genomic_DNA"/>
</dbReference>
<dbReference type="InterPro" id="IPR036396">
    <property type="entry name" value="Cyt_P450_sf"/>
</dbReference>
<name>A0A9P4QTD9_9PLEO</name>
<dbReference type="PANTHER" id="PTHR24305:SF166">
    <property type="entry name" value="CYTOCHROME P450 12A4, MITOCHONDRIAL-RELATED"/>
    <property type="match status" value="1"/>
</dbReference>
<dbReference type="InterPro" id="IPR002401">
    <property type="entry name" value="Cyt_P450_E_grp-I"/>
</dbReference>
<accession>A0A9P4QTD9</accession>
<dbReference type="GO" id="GO:0004497">
    <property type="term" value="F:monooxygenase activity"/>
    <property type="evidence" value="ECO:0007669"/>
    <property type="project" value="UniProtKB-KW"/>
</dbReference>
<dbReference type="InterPro" id="IPR017972">
    <property type="entry name" value="Cyt_P450_CS"/>
</dbReference>
<evidence type="ECO:0000256" key="4">
    <source>
        <dbReference type="ARBA" id="ARBA00023004"/>
    </source>
</evidence>
<feature type="binding site" description="axial binding residue" evidence="5">
    <location>
        <position position="450"/>
    </location>
    <ligand>
        <name>heme</name>
        <dbReference type="ChEBI" id="CHEBI:30413"/>
    </ligand>
    <ligandPart>
        <name>Fe</name>
        <dbReference type="ChEBI" id="CHEBI:18248"/>
    </ligandPart>
</feature>
<keyword evidence="8" id="KW-1185">Reference proteome</keyword>
<dbReference type="Proteomes" id="UP000799444">
    <property type="component" value="Unassembled WGS sequence"/>
</dbReference>
<keyword evidence="3 5" id="KW-0479">Metal-binding</keyword>